<evidence type="ECO:0000256" key="1">
    <source>
        <dbReference type="ARBA" id="ARBA00004651"/>
    </source>
</evidence>
<dbReference type="GO" id="GO:0005886">
    <property type="term" value="C:plasma membrane"/>
    <property type="evidence" value="ECO:0007669"/>
    <property type="project" value="UniProtKB-SubCell"/>
</dbReference>
<evidence type="ECO:0000313" key="8">
    <source>
        <dbReference type="EMBL" id="GBF36785.1"/>
    </source>
</evidence>
<feature type="transmembrane region" description="Helical" evidence="7">
    <location>
        <begin position="113"/>
        <end position="133"/>
    </location>
</feature>
<protein>
    <recommendedName>
        <fullName evidence="10">Permease</fullName>
    </recommendedName>
</protein>
<comment type="caution">
    <text evidence="8">The sequence shown here is derived from an EMBL/GenBank/DDBJ whole genome shotgun (WGS) entry which is preliminary data.</text>
</comment>
<keyword evidence="5 7" id="KW-1133">Transmembrane helix</keyword>
<feature type="transmembrane region" description="Helical" evidence="7">
    <location>
        <begin position="12"/>
        <end position="30"/>
    </location>
</feature>
<feature type="transmembrane region" description="Helical" evidence="7">
    <location>
        <begin position="295"/>
        <end position="318"/>
    </location>
</feature>
<feature type="transmembrane region" description="Helical" evidence="7">
    <location>
        <begin position="156"/>
        <end position="176"/>
    </location>
</feature>
<keyword evidence="6 7" id="KW-0472">Membrane</keyword>
<feature type="transmembrane region" description="Helical" evidence="7">
    <location>
        <begin position="226"/>
        <end position="251"/>
    </location>
</feature>
<organism evidence="8 9">
    <name type="scientific">Methanofervidicoccus abyssi</name>
    <dbReference type="NCBI Taxonomy" id="2082189"/>
    <lineage>
        <taxon>Archaea</taxon>
        <taxon>Methanobacteriati</taxon>
        <taxon>Methanobacteriota</taxon>
        <taxon>Methanomada group</taxon>
        <taxon>Methanococci</taxon>
        <taxon>Methanococcales</taxon>
        <taxon>Methanofervidicoccus</taxon>
    </lineage>
</organism>
<evidence type="ECO:0000256" key="4">
    <source>
        <dbReference type="ARBA" id="ARBA00022692"/>
    </source>
</evidence>
<evidence type="ECO:0000256" key="3">
    <source>
        <dbReference type="ARBA" id="ARBA00022475"/>
    </source>
</evidence>
<keyword evidence="3" id="KW-1003">Cell membrane</keyword>
<accession>A0A401HRE6</accession>
<feature type="transmembrane region" description="Helical" evidence="7">
    <location>
        <begin position="263"/>
        <end position="283"/>
    </location>
</feature>
<evidence type="ECO:0000256" key="2">
    <source>
        <dbReference type="ARBA" id="ARBA00006386"/>
    </source>
</evidence>
<feature type="transmembrane region" description="Helical" evidence="7">
    <location>
        <begin position="50"/>
        <end position="74"/>
    </location>
</feature>
<gene>
    <name evidence="8" type="ORF">MHHB_P1015</name>
</gene>
<feature type="transmembrane region" description="Helical" evidence="7">
    <location>
        <begin position="86"/>
        <end position="107"/>
    </location>
</feature>
<dbReference type="PANTHER" id="PTHR43299:SF1">
    <property type="entry name" value="UPF0718 PROTEIN YRAQ"/>
    <property type="match status" value="1"/>
</dbReference>
<reference evidence="8 9" key="1">
    <citation type="journal article" date="2019" name="Int. J. Syst. Evol. Microbiol.">
        <title>Methanofervidicoccus abyssi gen. nov., sp. nov., a hydrogenotrophic methanogen, isolated from a hydrothermal vent chimney in the Mid-Cayman Spreading Center, the Caribbean Sea.</title>
        <authorList>
            <person name="Sakai S."/>
            <person name="Takaki Y."/>
            <person name="Miyazaki M."/>
            <person name="Ogawara M."/>
            <person name="Yanagawa K."/>
            <person name="Miyazaki J."/>
            <person name="Takai K."/>
        </authorList>
    </citation>
    <scope>NUCLEOTIDE SEQUENCE [LARGE SCALE GENOMIC DNA]</scope>
    <source>
        <strain evidence="8 9">HHB</strain>
    </source>
</reference>
<evidence type="ECO:0000256" key="6">
    <source>
        <dbReference type="ARBA" id="ARBA00023136"/>
    </source>
</evidence>
<dbReference type="EMBL" id="BFAX01000004">
    <property type="protein sequence ID" value="GBF36785.1"/>
    <property type="molecule type" value="Genomic_DNA"/>
</dbReference>
<proteinExistence type="inferred from homology"/>
<keyword evidence="9" id="KW-1185">Reference proteome</keyword>
<comment type="similarity">
    <text evidence="2">Belongs to the UPF0718 family.</text>
</comment>
<comment type="subcellular location">
    <subcellularLocation>
        <location evidence="1">Cell membrane</location>
        <topology evidence="1">Multi-pass membrane protein</topology>
    </subcellularLocation>
</comment>
<keyword evidence="4 7" id="KW-0812">Transmembrane</keyword>
<sequence>MKTVLDYLSVNRLIALTFAFLMAGGISTMINKEFILKYFGPDTPKRISYLVAAVSGCILAVCSCTILPLVTSLYKRGGSIGPVTTLLFSGPAINILAIFYSAAVFGWDIGFLRALYAITFSIIIGLAMELFFGREDRKRVESKGIRRSVRSITSKPWYQTLIFFLIQLLILLTITASPKFAPFLNIPIYGEILTKHVITAILIVVLIIVVKRWYKPEEIKSWLSESYVLIKMIFPLLIIGVAIAGLISAFLPPQYISEYVGGNSIFSNFITSLLGALMYFATLTEVPIVKALMDLGMGVGPAMALLLAGPSLSIPTVLTISRVFGSKKAITYLALVVILSTFAGYITGIILQ</sequence>
<evidence type="ECO:0000256" key="7">
    <source>
        <dbReference type="SAM" id="Phobius"/>
    </source>
</evidence>
<evidence type="ECO:0000313" key="9">
    <source>
        <dbReference type="Proteomes" id="UP000290527"/>
    </source>
</evidence>
<dbReference type="AlphaFoldDB" id="A0A401HRE6"/>
<dbReference type="PANTHER" id="PTHR43299">
    <property type="entry name" value="UPF0718 PROTEIN YRAQ"/>
    <property type="match status" value="1"/>
</dbReference>
<dbReference type="InterPro" id="IPR005524">
    <property type="entry name" value="DUF318"/>
</dbReference>
<name>A0A401HRE6_9EURY</name>
<evidence type="ECO:0008006" key="10">
    <source>
        <dbReference type="Google" id="ProtNLM"/>
    </source>
</evidence>
<dbReference type="Pfam" id="PF03773">
    <property type="entry name" value="ArsP_1"/>
    <property type="match status" value="1"/>
</dbReference>
<evidence type="ECO:0000256" key="5">
    <source>
        <dbReference type="ARBA" id="ARBA00022989"/>
    </source>
</evidence>
<feature type="transmembrane region" description="Helical" evidence="7">
    <location>
        <begin position="196"/>
        <end position="214"/>
    </location>
</feature>
<dbReference type="Proteomes" id="UP000290527">
    <property type="component" value="Unassembled WGS sequence"/>
</dbReference>
<feature type="transmembrane region" description="Helical" evidence="7">
    <location>
        <begin position="330"/>
        <end position="351"/>
    </location>
</feature>